<accession>A0A452YHW7</accession>
<feature type="region of interest" description="Disordered" evidence="1">
    <location>
        <begin position="1"/>
        <end position="41"/>
    </location>
</feature>
<dbReference type="EnsemblPlants" id="AET1Gv20422100.1">
    <property type="protein sequence ID" value="AET1Gv20422100.1"/>
    <property type="gene ID" value="AET1Gv20422100"/>
</dbReference>
<evidence type="ECO:0000313" key="2">
    <source>
        <dbReference type="EnsemblPlants" id="AET1Gv20422100.1"/>
    </source>
</evidence>
<keyword evidence="3" id="KW-1185">Reference proteome</keyword>
<dbReference type="Gramene" id="AET1Gv20422100.1">
    <property type="protein sequence ID" value="AET1Gv20422100.1"/>
    <property type="gene ID" value="AET1Gv20422100"/>
</dbReference>
<organism evidence="2 3">
    <name type="scientific">Aegilops tauschii subsp. strangulata</name>
    <name type="common">Goatgrass</name>
    <dbReference type="NCBI Taxonomy" id="200361"/>
    <lineage>
        <taxon>Eukaryota</taxon>
        <taxon>Viridiplantae</taxon>
        <taxon>Streptophyta</taxon>
        <taxon>Embryophyta</taxon>
        <taxon>Tracheophyta</taxon>
        <taxon>Spermatophyta</taxon>
        <taxon>Magnoliopsida</taxon>
        <taxon>Liliopsida</taxon>
        <taxon>Poales</taxon>
        <taxon>Poaceae</taxon>
        <taxon>BOP clade</taxon>
        <taxon>Pooideae</taxon>
        <taxon>Triticodae</taxon>
        <taxon>Triticeae</taxon>
        <taxon>Triticinae</taxon>
        <taxon>Aegilops</taxon>
    </lineage>
</organism>
<evidence type="ECO:0000313" key="3">
    <source>
        <dbReference type="Proteomes" id="UP000015105"/>
    </source>
</evidence>
<reference evidence="3" key="1">
    <citation type="journal article" date="2014" name="Science">
        <title>Ancient hybridizations among the ancestral genomes of bread wheat.</title>
        <authorList>
            <consortium name="International Wheat Genome Sequencing Consortium,"/>
            <person name="Marcussen T."/>
            <person name="Sandve S.R."/>
            <person name="Heier L."/>
            <person name="Spannagl M."/>
            <person name="Pfeifer M."/>
            <person name="Jakobsen K.S."/>
            <person name="Wulff B.B."/>
            <person name="Steuernagel B."/>
            <person name="Mayer K.F."/>
            <person name="Olsen O.A."/>
        </authorList>
    </citation>
    <scope>NUCLEOTIDE SEQUENCE [LARGE SCALE GENOMIC DNA]</scope>
    <source>
        <strain evidence="3">cv. AL8/78</strain>
    </source>
</reference>
<sequence length="75" mass="8587">MSDSDEYVDLPVSDEEEDEWEDGDEAEEEEVQGSSKKKAKQHVDQLKRLQEKVRLLSASSSDFCAVLQWNLVLQS</sequence>
<protein>
    <submittedName>
        <fullName evidence="2">Uncharacterized protein</fullName>
    </submittedName>
</protein>
<evidence type="ECO:0000256" key="1">
    <source>
        <dbReference type="SAM" id="MobiDB-lite"/>
    </source>
</evidence>
<reference evidence="2" key="3">
    <citation type="journal article" date="2017" name="Nature">
        <title>Genome sequence of the progenitor of the wheat D genome Aegilops tauschii.</title>
        <authorList>
            <person name="Luo M.C."/>
            <person name="Gu Y.Q."/>
            <person name="Puiu D."/>
            <person name="Wang H."/>
            <person name="Twardziok S.O."/>
            <person name="Deal K.R."/>
            <person name="Huo N."/>
            <person name="Zhu T."/>
            <person name="Wang L."/>
            <person name="Wang Y."/>
            <person name="McGuire P.E."/>
            <person name="Liu S."/>
            <person name="Long H."/>
            <person name="Ramasamy R.K."/>
            <person name="Rodriguez J.C."/>
            <person name="Van S.L."/>
            <person name="Yuan L."/>
            <person name="Wang Z."/>
            <person name="Xia Z."/>
            <person name="Xiao L."/>
            <person name="Anderson O.D."/>
            <person name="Ouyang S."/>
            <person name="Liang Y."/>
            <person name="Zimin A.V."/>
            <person name="Pertea G."/>
            <person name="Qi P."/>
            <person name="Bennetzen J.L."/>
            <person name="Dai X."/>
            <person name="Dawson M.W."/>
            <person name="Muller H.G."/>
            <person name="Kugler K."/>
            <person name="Rivarola-Duarte L."/>
            <person name="Spannagl M."/>
            <person name="Mayer K.F.X."/>
            <person name="Lu F.H."/>
            <person name="Bevan M.W."/>
            <person name="Leroy P."/>
            <person name="Li P."/>
            <person name="You F.M."/>
            <person name="Sun Q."/>
            <person name="Liu Z."/>
            <person name="Lyons E."/>
            <person name="Wicker T."/>
            <person name="Salzberg S.L."/>
            <person name="Devos K.M."/>
            <person name="Dvorak J."/>
        </authorList>
    </citation>
    <scope>NUCLEOTIDE SEQUENCE [LARGE SCALE GENOMIC DNA]</scope>
    <source>
        <strain evidence="2">cv. AL8/78</strain>
    </source>
</reference>
<dbReference type="AlphaFoldDB" id="A0A452YHW7"/>
<reference evidence="2" key="4">
    <citation type="submission" date="2019-03" db="UniProtKB">
        <authorList>
            <consortium name="EnsemblPlants"/>
        </authorList>
    </citation>
    <scope>IDENTIFICATION</scope>
</reference>
<reference evidence="2" key="5">
    <citation type="journal article" date="2021" name="G3 (Bethesda)">
        <title>Aegilops tauschii genome assembly Aet v5.0 features greater sequence contiguity and improved annotation.</title>
        <authorList>
            <person name="Wang L."/>
            <person name="Zhu T."/>
            <person name="Rodriguez J.C."/>
            <person name="Deal K.R."/>
            <person name="Dubcovsky J."/>
            <person name="McGuire P.E."/>
            <person name="Lux T."/>
            <person name="Spannagl M."/>
            <person name="Mayer K.F.X."/>
            <person name="Baldrich P."/>
            <person name="Meyers B.C."/>
            <person name="Huo N."/>
            <person name="Gu Y.Q."/>
            <person name="Zhou H."/>
            <person name="Devos K.M."/>
            <person name="Bennetzen J.L."/>
            <person name="Unver T."/>
            <person name="Budak H."/>
            <person name="Gulick P.J."/>
            <person name="Galiba G."/>
            <person name="Kalapos B."/>
            <person name="Nelson D.R."/>
            <person name="Li P."/>
            <person name="You F.M."/>
            <person name="Luo M.C."/>
            <person name="Dvorak J."/>
        </authorList>
    </citation>
    <scope>NUCLEOTIDE SEQUENCE [LARGE SCALE GENOMIC DNA]</scope>
    <source>
        <strain evidence="2">cv. AL8/78</strain>
    </source>
</reference>
<name>A0A452YHW7_AEGTS</name>
<feature type="compositionally biased region" description="Acidic residues" evidence="1">
    <location>
        <begin position="1"/>
        <end position="31"/>
    </location>
</feature>
<reference evidence="3" key="2">
    <citation type="journal article" date="2017" name="Nat. Plants">
        <title>The Aegilops tauschii genome reveals multiple impacts of transposons.</title>
        <authorList>
            <person name="Zhao G."/>
            <person name="Zou C."/>
            <person name="Li K."/>
            <person name="Wang K."/>
            <person name="Li T."/>
            <person name="Gao L."/>
            <person name="Zhang X."/>
            <person name="Wang H."/>
            <person name="Yang Z."/>
            <person name="Liu X."/>
            <person name="Jiang W."/>
            <person name="Mao L."/>
            <person name="Kong X."/>
            <person name="Jiao Y."/>
            <person name="Jia J."/>
        </authorList>
    </citation>
    <scope>NUCLEOTIDE SEQUENCE [LARGE SCALE GENOMIC DNA]</scope>
    <source>
        <strain evidence="3">cv. AL8/78</strain>
    </source>
</reference>
<dbReference type="Proteomes" id="UP000015105">
    <property type="component" value="Chromosome 1D"/>
</dbReference>
<proteinExistence type="predicted"/>